<gene>
    <name evidence="1" type="ORF">E2562_025720</name>
</gene>
<name>A0A6G1CU69_9ORYZ</name>
<evidence type="ECO:0000313" key="2">
    <source>
        <dbReference type="Proteomes" id="UP000479710"/>
    </source>
</evidence>
<sequence>MATLPVSFLQRWRPARTVPHLLIESPGAAALLRDGCGRTHRPAPLPERFLRMRAVCLSRVYRVTVDRETGRPVLTNPLTGKAFWPFPPVHKRFGDFASFGIMAAVLGDPASAAPGQCRILLYCEDGTFHTCVSGAGATWDTKRWPQHEEPPVQLAVAGGRANALLSGGDLLMFDFMLSFHHCRIRVAERHKPSRASPSSPCPCSSTAGSCSRCTASSCRRRRSRQARTLRSNSQSTCW</sequence>
<dbReference type="Proteomes" id="UP000479710">
    <property type="component" value="Unassembled WGS sequence"/>
</dbReference>
<accession>A0A6G1CU69</accession>
<proteinExistence type="predicted"/>
<keyword evidence="2" id="KW-1185">Reference proteome</keyword>
<dbReference type="EMBL" id="SPHZ02000008">
    <property type="protein sequence ID" value="KAF0903133.1"/>
    <property type="molecule type" value="Genomic_DNA"/>
</dbReference>
<dbReference type="AlphaFoldDB" id="A0A6G1CU69"/>
<reference evidence="1 2" key="1">
    <citation type="submission" date="2019-11" db="EMBL/GenBank/DDBJ databases">
        <title>Whole genome sequence of Oryza granulata.</title>
        <authorList>
            <person name="Li W."/>
        </authorList>
    </citation>
    <scope>NUCLEOTIDE SEQUENCE [LARGE SCALE GENOMIC DNA]</scope>
    <source>
        <strain evidence="2">cv. Menghai</strain>
        <tissue evidence="1">Leaf</tissue>
    </source>
</reference>
<organism evidence="1 2">
    <name type="scientific">Oryza meyeriana var. granulata</name>
    <dbReference type="NCBI Taxonomy" id="110450"/>
    <lineage>
        <taxon>Eukaryota</taxon>
        <taxon>Viridiplantae</taxon>
        <taxon>Streptophyta</taxon>
        <taxon>Embryophyta</taxon>
        <taxon>Tracheophyta</taxon>
        <taxon>Spermatophyta</taxon>
        <taxon>Magnoliopsida</taxon>
        <taxon>Liliopsida</taxon>
        <taxon>Poales</taxon>
        <taxon>Poaceae</taxon>
        <taxon>BOP clade</taxon>
        <taxon>Oryzoideae</taxon>
        <taxon>Oryzeae</taxon>
        <taxon>Oryzinae</taxon>
        <taxon>Oryza</taxon>
        <taxon>Oryza meyeriana</taxon>
    </lineage>
</organism>
<protein>
    <submittedName>
        <fullName evidence="1">Uncharacterized protein</fullName>
    </submittedName>
</protein>
<evidence type="ECO:0000313" key="1">
    <source>
        <dbReference type="EMBL" id="KAF0903133.1"/>
    </source>
</evidence>
<comment type="caution">
    <text evidence="1">The sequence shown here is derived from an EMBL/GenBank/DDBJ whole genome shotgun (WGS) entry which is preliminary data.</text>
</comment>